<sequence>MLTRRALNRALLARQLLLERSAMGPLDAIEHLVGLQAQSPNPPYVGLWSRLAQFELGELTGLLESRQAVRVALMRSSVHLVSARDAVAIRPLVQAAQYGGLPGFDLAEVARLTREHLADRPLTLGELGTLLAQRWPDLKANALGASARVAVPLVQVPPSGLWGAVGQPVYTAMESWLGDQPAAPSMTVADLITLYLTAFGPATVDDMEAWSGLTHLHEVTELLGDRLVTHRGEDGDELFDLPDAPLPDPETPAPGRFIADFDNILLAHDDPSRIMTQEQYRTIFKTPGLIPGTVLVDGFVRAIWKITWLKGAATLVVRPFSQIPTVDRSELIEEGYRLLAFAAADATAHDVRFNSGDRDR</sequence>
<comment type="caution">
    <text evidence="1">The sequence shown here is derived from an EMBL/GenBank/DDBJ whole genome shotgun (WGS) entry which is preliminary data.</text>
</comment>
<organism evidence="1 2">
    <name type="scientific">Allocatelliglobosispora scoriae</name>
    <dbReference type="NCBI Taxonomy" id="643052"/>
    <lineage>
        <taxon>Bacteria</taxon>
        <taxon>Bacillati</taxon>
        <taxon>Actinomycetota</taxon>
        <taxon>Actinomycetes</taxon>
        <taxon>Micromonosporales</taxon>
        <taxon>Micromonosporaceae</taxon>
        <taxon>Allocatelliglobosispora</taxon>
    </lineage>
</organism>
<dbReference type="PANTHER" id="PTHR38479:SF2">
    <property type="entry name" value="WINGED HELIX DNA-BINDING DOMAIN-CONTAINING PROTEIN"/>
    <property type="match status" value="1"/>
</dbReference>
<keyword evidence="2" id="KW-1185">Reference proteome</keyword>
<protein>
    <recommendedName>
        <fullName evidence="3">Winged helix DNA-binding domain-containing protein</fullName>
    </recommendedName>
</protein>
<dbReference type="InterPro" id="IPR009351">
    <property type="entry name" value="AlkZ-like"/>
</dbReference>
<dbReference type="AlphaFoldDB" id="A0A841C4P7"/>
<dbReference type="Pfam" id="PF06224">
    <property type="entry name" value="AlkZ-like"/>
    <property type="match status" value="1"/>
</dbReference>
<dbReference type="RefSeq" id="WP_184845641.1">
    <property type="nucleotide sequence ID" value="NZ_JACHMN010000003.1"/>
</dbReference>
<evidence type="ECO:0000313" key="2">
    <source>
        <dbReference type="Proteomes" id="UP000587527"/>
    </source>
</evidence>
<evidence type="ECO:0000313" key="1">
    <source>
        <dbReference type="EMBL" id="MBB5873940.1"/>
    </source>
</evidence>
<proteinExistence type="predicted"/>
<dbReference type="Proteomes" id="UP000587527">
    <property type="component" value="Unassembled WGS sequence"/>
</dbReference>
<name>A0A841C4P7_9ACTN</name>
<dbReference type="PANTHER" id="PTHR38479">
    <property type="entry name" value="LMO0824 PROTEIN"/>
    <property type="match status" value="1"/>
</dbReference>
<accession>A0A841C4P7</accession>
<evidence type="ECO:0008006" key="3">
    <source>
        <dbReference type="Google" id="ProtNLM"/>
    </source>
</evidence>
<reference evidence="1 2" key="1">
    <citation type="submission" date="2020-08" db="EMBL/GenBank/DDBJ databases">
        <title>Sequencing the genomes of 1000 actinobacteria strains.</title>
        <authorList>
            <person name="Klenk H.-P."/>
        </authorList>
    </citation>
    <scope>NUCLEOTIDE SEQUENCE [LARGE SCALE GENOMIC DNA]</scope>
    <source>
        <strain evidence="1 2">DSM 45362</strain>
    </source>
</reference>
<gene>
    <name evidence="1" type="ORF">F4553_007374</name>
</gene>
<dbReference type="EMBL" id="JACHMN010000003">
    <property type="protein sequence ID" value="MBB5873940.1"/>
    <property type="molecule type" value="Genomic_DNA"/>
</dbReference>